<evidence type="ECO:0000313" key="7">
    <source>
        <dbReference type="Proteomes" id="UP001151760"/>
    </source>
</evidence>
<accession>A0ABQ4WGZ3</accession>
<evidence type="ECO:0000259" key="4">
    <source>
        <dbReference type="Pfam" id="PF07727"/>
    </source>
</evidence>
<keyword evidence="7" id="KW-1185">Reference proteome</keyword>
<proteinExistence type="predicted"/>
<evidence type="ECO:0000256" key="1">
    <source>
        <dbReference type="ARBA" id="ARBA00022723"/>
    </source>
</evidence>
<feature type="region of interest" description="Disordered" evidence="3">
    <location>
        <begin position="237"/>
        <end position="262"/>
    </location>
</feature>
<feature type="compositionally biased region" description="Low complexity" evidence="3">
    <location>
        <begin position="251"/>
        <end position="262"/>
    </location>
</feature>
<evidence type="ECO:0000313" key="6">
    <source>
        <dbReference type="EMBL" id="GJS52079.1"/>
    </source>
</evidence>
<dbReference type="SUPFAM" id="SSF53098">
    <property type="entry name" value="Ribonuclease H-like"/>
    <property type="match status" value="1"/>
</dbReference>
<keyword evidence="1" id="KW-0479">Metal-binding</keyword>
<dbReference type="InterPro" id="IPR039537">
    <property type="entry name" value="Retrotran_Ty1/copia-like"/>
</dbReference>
<name>A0ABQ4WGZ3_9ASTR</name>
<dbReference type="PANTHER" id="PTHR42648">
    <property type="entry name" value="TRANSPOSASE, PUTATIVE-RELATED"/>
    <property type="match status" value="1"/>
</dbReference>
<dbReference type="EMBL" id="BQNB010008630">
    <property type="protein sequence ID" value="GJS52079.1"/>
    <property type="molecule type" value="Genomic_DNA"/>
</dbReference>
<dbReference type="InterPro" id="IPR057670">
    <property type="entry name" value="SH3_retrovirus"/>
</dbReference>
<dbReference type="InterPro" id="IPR012337">
    <property type="entry name" value="RNaseH-like_sf"/>
</dbReference>
<feature type="domain" description="Retroviral polymerase SH3-like" evidence="5">
    <location>
        <begin position="126"/>
        <end position="180"/>
    </location>
</feature>
<gene>
    <name evidence="6" type="ORF">Tco_0625441</name>
</gene>
<comment type="caution">
    <text evidence="6">The sequence shown here is derived from an EMBL/GenBank/DDBJ whole genome shotgun (WGS) entry which is preliminary data.</text>
</comment>
<reference evidence="6" key="2">
    <citation type="submission" date="2022-01" db="EMBL/GenBank/DDBJ databases">
        <authorList>
            <person name="Yamashiro T."/>
            <person name="Shiraishi A."/>
            <person name="Satake H."/>
            <person name="Nakayama K."/>
        </authorList>
    </citation>
    <scope>NUCLEOTIDE SEQUENCE</scope>
</reference>
<dbReference type="Proteomes" id="UP001151760">
    <property type="component" value="Unassembled WGS sequence"/>
</dbReference>
<dbReference type="Pfam" id="PF25597">
    <property type="entry name" value="SH3_retrovirus"/>
    <property type="match status" value="1"/>
</dbReference>
<dbReference type="PANTHER" id="PTHR42648:SF32">
    <property type="entry name" value="RIBONUCLEASE H-LIKE DOMAIN, GAG-PRE-INTEGRASE DOMAIN PROTEIN-RELATED"/>
    <property type="match status" value="1"/>
</dbReference>
<sequence length="773" mass="87837">MVANSRKHHCRVRPYTREVLVISTNLDLQKNHYHLEFTNRRGVEARIKITWLLHNQTLRAYYEDLGISKQTSVARTPQQNDIAEAVVTPCFTQNPSLILKRHNKTPYELLHNKKPDLSYLYVFGALCYPTIDNEDVHKFQPKADIRIFVSYALAKKAYRIYNKMTRLIVETIYVDFDELKAMASEQFSLGLGPQLLTPGTISLGLVPNPPSPASYVPPTKKDWDILFQPMFDDSTGLPSSPLVDQDAPALSTSQTSQESQSPIIPSGVDEHFHGIEVAHLDKDPFFGVPTPEPNSEESSSIDVILSNVHSVNQPHEHLRKWTKDHPLDNVIDRVMIITLNWIFKVKLDELGGILKNKSRLLARGYHQVEGIDFEESFAPVARLEAIRIFIAYAAYMNMIVYQMDVKTAFLHGILRKEVYVSQLDRFVDQDNPNHVYKLKKALLRAKAGSTGLKAKTFYCPRGIFLNQSKYALEISKTYGMETSDPIVTPMVEKSKMDADAQGEEVDPIRYHGMVGSLMYLTSSRPDLDSCIALTAFVDDGQSGCQDTRRIIMEYLVKIGKKARILELKRRHLKITVLTSNTPYPSRKIQRICYYLQGRIVGIKSLLNAASITAAHIRVNAAQLYMDQDSAHMVAASKVPMLKPGEFELWRMRIEQYIQMIDYALWEVIENGATLPKTAVVEGVEKVMPITSAEDKAQRRLEVKARSTLMMGIPNEHQLKFNSIKDAKLLLEAVEKRFGGNAATKKTQRNLLKQQYENFTAPSSEMLDQTFDWL</sequence>
<feature type="domain" description="Reverse transcriptase Ty1/copia-type" evidence="4">
    <location>
        <begin position="336"/>
        <end position="444"/>
    </location>
</feature>
<evidence type="ECO:0000256" key="2">
    <source>
        <dbReference type="ARBA" id="ARBA00022801"/>
    </source>
</evidence>
<keyword evidence="2" id="KW-0378">Hydrolase</keyword>
<reference evidence="6" key="1">
    <citation type="journal article" date="2022" name="Int. J. Mol. Sci.">
        <title>Draft Genome of Tanacetum Coccineum: Genomic Comparison of Closely Related Tanacetum-Family Plants.</title>
        <authorList>
            <person name="Yamashiro T."/>
            <person name="Shiraishi A."/>
            <person name="Nakayama K."/>
            <person name="Satake H."/>
        </authorList>
    </citation>
    <scope>NUCLEOTIDE SEQUENCE</scope>
</reference>
<evidence type="ECO:0000259" key="5">
    <source>
        <dbReference type="Pfam" id="PF25597"/>
    </source>
</evidence>
<dbReference type="InterPro" id="IPR013103">
    <property type="entry name" value="RVT_2"/>
</dbReference>
<organism evidence="6 7">
    <name type="scientific">Tanacetum coccineum</name>
    <dbReference type="NCBI Taxonomy" id="301880"/>
    <lineage>
        <taxon>Eukaryota</taxon>
        <taxon>Viridiplantae</taxon>
        <taxon>Streptophyta</taxon>
        <taxon>Embryophyta</taxon>
        <taxon>Tracheophyta</taxon>
        <taxon>Spermatophyta</taxon>
        <taxon>Magnoliopsida</taxon>
        <taxon>eudicotyledons</taxon>
        <taxon>Gunneridae</taxon>
        <taxon>Pentapetalae</taxon>
        <taxon>asterids</taxon>
        <taxon>campanulids</taxon>
        <taxon>Asterales</taxon>
        <taxon>Asteraceae</taxon>
        <taxon>Asteroideae</taxon>
        <taxon>Anthemideae</taxon>
        <taxon>Anthemidinae</taxon>
        <taxon>Tanacetum</taxon>
    </lineage>
</organism>
<dbReference type="Pfam" id="PF07727">
    <property type="entry name" value="RVT_2"/>
    <property type="match status" value="1"/>
</dbReference>
<evidence type="ECO:0000256" key="3">
    <source>
        <dbReference type="SAM" id="MobiDB-lite"/>
    </source>
</evidence>
<protein>
    <submittedName>
        <fullName evidence="6">Retrovirus-related pol polyprotein from transposon TNT 1-94</fullName>
    </submittedName>
</protein>